<evidence type="ECO:0000259" key="1">
    <source>
        <dbReference type="Pfam" id="PF02129"/>
    </source>
</evidence>
<protein>
    <recommendedName>
        <fullName evidence="1">Xaa-Pro dipeptidyl-peptidase-like domain-containing protein</fullName>
    </recommendedName>
</protein>
<dbReference type="PANTHER" id="PTHR47751">
    <property type="entry name" value="SUPERFAMILY HYDROLASE, PUTATIVE (AFU_ORTHOLOGUE AFUA_2G16580)-RELATED"/>
    <property type="match status" value="1"/>
</dbReference>
<organism evidence="2 3">
    <name type="scientific">Gaetbulibacter jejuensis</name>
    <dbReference type="NCBI Taxonomy" id="584607"/>
    <lineage>
        <taxon>Bacteria</taxon>
        <taxon>Pseudomonadati</taxon>
        <taxon>Bacteroidota</taxon>
        <taxon>Flavobacteriia</taxon>
        <taxon>Flavobacteriales</taxon>
        <taxon>Flavobacteriaceae</taxon>
        <taxon>Gaetbulibacter</taxon>
    </lineage>
</organism>
<comment type="caution">
    <text evidence="2">The sequence shown here is derived from an EMBL/GenBank/DDBJ whole genome shotgun (WGS) entry which is preliminary data.</text>
</comment>
<dbReference type="InterPro" id="IPR000383">
    <property type="entry name" value="Xaa-Pro-like_dom"/>
</dbReference>
<dbReference type="Gene3D" id="1.10.10.800">
    <property type="match status" value="1"/>
</dbReference>
<dbReference type="RefSeq" id="WP_343797657.1">
    <property type="nucleotide sequence ID" value="NZ_BAAAGF010000002.1"/>
</dbReference>
<name>A0ABP3UYL8_9FLAO</name>
<dbReference type="PANTHER" id="PTHR47751:SF1">
    <property type="entry name" value="SUPERFAMILY HYDROLASE, PUTATIVE (AFU_ORTHOLOGUE AFUA_2G16580)-RELATED"/>
    <property type="match status" value="1"/>
</dbReference>
<dbReference type="Proteomes" id="UP001500736">
    <property type="component" value="Unassembled WGS sequence"/>
</dbReference>
<reference evidence="3" key="1">
    <citation type="journal article" date="2019" name="Int. J. Syst. Evol. Microbiol.">
        <title>The Global Catalogue of Microorganisms (GCM) 10K type strain sequencing project: providing services to taxonomists for standard genome sequencing and annotation.</title>
        <authorList>
            <consortium name="The Broad Institute Genomics Platform"/>
            <consortium name="The Broad Institute Genome Sequencing Center for Infectious Disease"/>
            <person name="Wu L."/>
            <person name="Ma J."/>
        </authorList>
    </citation>
    <scope>NUCLEOTIDE SEQUENCE [LARGE SCALE GENOMIC DNA]</scope>
    <source>
        <strain evidence="3">JCM 15976</strain>
    </source>
</reference>
<dbReference type="Pfam" id="PF02129">
    <property type="entry name" value="Peptidase_S15"/>
    <property type="match status" value="1"/>
</dbReference>
<keyword evidence="3" id="KW-1185">Reference proteome</keyword>
<dbReference type="Gene3D" id="3.40.50.1820">
    <property type="entry name" value="alpha/beta hydrolase"/>
    <property type="match status" value="1"/>
</dbReference>
<dbReference type="EMBL" id="BAAAGF010000002">
    <property type="protein sequence ID" value="GAA0744285.1"/>
    <property type="molecule type" value="Genomic_DNA"/>
</dbReference>
<dbReference type="SUPFAM" id="SSF53474">
    <property type="entry name" value="alpha/beta-Hydrolases"/>
    <property type="match status" value="1"/>
</dbReference>
<evidence type="ECO:0000313" key="3">
    <source>
        <dbReference type="Proteomes" id="UP001500736"/>
    </source>
</evidence>
<accession>A0ABP3UYL8</accession>
<gene>
    <name evidence="2" type="ORF">GCM10009431_18280</name>
</gene>
<dbReference type="InterPro" id="IPR029058">
    <property type="entry name" value="AB_hydrolase_fold"/>
</dbReference>
<feature type="domain" description="Xaa-Pro dipeptidyl-peptidase-like" evidence="1">
    <location>
        <begin position="11"/>
        <end position="265"/>
    </location>
</feature>
<proteinExistence type="predicted"/>
<dbReference type="InterPro" id="IPR051411">
    <property type="entry name" value="Polyketide_trans_af380"/>
</dbReference>
<sequence length="304" mass="34632">MHKKISFNSKGLKLKGNLFYPNNYSDKQKYPAIIVSGSWTTVKEQMAGLYASKLSKNGFITLAFDFSHYGESEGEPRFFERPKLKKEDIKNAVTFLSKQKTVDTNKIGVLGICAGAMYTLMAAAEDNQISSVVTIASWLHDEEVVKLFYGGETGVRSKIKAAKNAKIKYAITGEVEYIPTISETDESAAMFGSYDYYLNPKRGAIKEWSNDKFAVASWEDWLTTNPMPYAEKIKTPTLMIHSDGAVLPDYTKKFYNTIPTHNKQLIWMDTDLESPFHQFSFYDQEPEVNKAIEYASQWYKKHMN</sequence>
<evidence type="ECO:0000313" key="2">
    <source>
        <dbReference type="EMBL" id="GAA0744285.1"/>
    </source>
</evidence>